<dbReference type="EMBL" id="DS022264">
    <property type="protein sequence ID" value="EWG55538.1"/>
    <property type="molecule type" value="Genomic_DNA"/>
</dbReference>
<gene>
    <name evidence="1" type="ORF">FVEG_17543</name>
</gene>
<name>W7MW39_GIBM7</name>
<sequence>MCAIVTIKLYCKRCGKYLGDTVEDRLCAAARLGGGPSYHRTFHRRGPERRTETYRLKWQDCDDCQYEYEMYLHALQTGIRYPAPNPPFN</sequence>
<dbReference type="VEuPathDB" id="FungiDB:FVEG_17543"/>
<accession>W7MW39</accession>
<keyword evidence="2" id="KW-1185">Reference proteome</keyword>
<dbReference type="OrthoDB" id="5063117at2759"/>
<dbReference type="AlphaFoldDB" id="W7MW39"/>
<dbReference type="RefSeq" id="XP_018761729.1">
    <property type="nucleotide sequence ID" value="XM_018906787.1"/>
</dbReference>
<organism evidence="1 2">
    <name type="scientific">Gibberella moniliformis (strain M3125 / FGSC 7600)</name>
    <name type="common">Maize ear and stalk rot fungus</name>
    <name type="synonym">Fusarium verticillioides</name>
    <dbReference type="NCBI Taxonomy" id="334819"/>
    <lineage>
        <taxon>Eukaryota</taxon>
        <taxon>Fungi</taxon>
        <taxon>Dikarya</taxon>
        <taxon>Ascomycota</taxon>
        <taxon>Pezizomycotina</taxon>
        <taxon>Sordariomycetes</taxon>
        <taxon>Hypocreomycetidae</taxon>
        <taxon>Hypocreales</taxon>
        <taxon>Nectriaceae</taxon>
        <taxon>Fusarium</taxon>
        <taxon>Fusarium fujikuroi species complex</taxon>
    </lineage>
</organism>
<dbReference type="KEGG" id="fvr:FVEG_17543"/>
<evidence type="ECO:0000313" key="1">
    <source>
        <dbReference type="EMBL" id="EWG55538.1"/>
    </source>
</evidence>
<proteinExistence type="predicted"/>
<dbReference type="Proteomes" id="UP000009096">
    <property type="component" value="Chromosome 8"/>
</dbReference>
<reference evidence="1 2" key="1">
    <citation type="journal article" date="2010" name="Nature">
        <title>Comparative genomics reveals mobile pathogenicity chromosomes in Fusarium.</title>
        <authorList>
            <person name="Ma L.J."/>
            <person name="van der Does H.C."/>
            <person name="Borkovich K.A."/>
            <person name="Coleman J.J."/>
            <person name="Daboussi M.J."/>
            <person name="Di Pietro A."/>
            <person name="Dufresne M."/>
            <person name="Freitag M."/>
            <person name="Grabherr M."/>
            <person name="Henrissat B."/>
            <person name="Houterman P.M."/>
            <person name="Kang S."/>
            <person name="Shim W.B."/>
            <person name="Woloshuk C."/>
            <person name="Xie X."/>
            <person name="Xu J.R."/>
            <person name="Antoniw J."/>
            <person name="Baker S.E."/>
            <person name="Bluhm B.H."/>
            <person name="Breakspear A."/>
            <person name="Brown D.W."/>
            <person name="Butchko R.A."/>
            <person name="Chapman S."/>
            <person name="Coulson R."/>
            <person name="Coutinho P.M."/>
            <person name="Danchin E.G."/>
            <person name="Diener A."/>
            <person name="Gale L.R."/>
            <person name="Gardiner D.M."/>
            <person name="Goff S."/>
            <person name="Hammond-Kosack K.E."/>
            <person name="Hilburn K."/>
            <person name="Hua-Van A."/>
            <person name="Jonkers W."/>
            <person name="Kazan K."/>
            <person name="Kodira C.D."/>
            <person name="Koehrsen M."/>
            <person name="Kumar L."/>
            <person name="Lee Y.H."/>
            <person name="Li L."/>
            <person name="Manners J.M."/>
            <person name="Miranda-Saavedra D."/>
            <person name="Mukherjee M."/>
            <person name="Park G."/>
            <person name="Park J."/>
            <person name="Park S.Y."/>
            <person name="Proctor R.H."/>
            <person name="Regev A."/>
            <person name="Ruiz-Roldan M.C."/>
            <person name="Sain D."/>
            <person name="Sakthikumar S."/>
            <person name="Sykes S."/>
            <person name="Schwartz D.C."/>
            <person name="Turgeon B.G."/>
            <person name="Wapinski I."/>
            <person name="Yoder O."/>
            <person name="Young S."/>
            <person name="Zeng Q."/>
            <person name="Zhou S."/>
            <person name="Galagan J."/>
            <person name="Cuomo C.A."/>
            <person name="Kistler H.C."/>
            <person name="Rep M."/>
        </authorList>
    </citation>
    <scope>NUCLEOTIDE SEQUENCE [LARGE SCALE GENOMIC DNA]</scope>
    <source>
        <strain evidence="2">M3125 / FGSC 7600</strain>
    </source>
</reference>
<evidence type="ECO:0000313" key="2">
    <source>
        <dbReference type="Proteomes" id="UP000009096"/>
    </source>
</evidence>
<protein>
    <submittedName>
        <fullName evidence="1">Uncharacterized protein</fullName>
    </submittedName>
</protein>
<dbReference type="EMBL" id="CM000585">
    <property type="protein sequence ID" value="EWG55538.1"/>
    <property type="molecule type" value="Genomic_DNA"/>
</dbReference>
<dbReference type="GeneID" id="30074419"/>